<gene>
    <name evidence="2" type="ORF">THAOC_12548</name>
</gene>
<proteinExistence type="predicted"/>
<organism evidence="2 3">
    <name type="scientific">Thalassiosira oceanica</name>
    <name type="common">Marine diatom</name>
    <dbReference type="NCBI Taxonomy" id="159749"/>
    <lineage>
        <taxon>Eukaryota</taxon>
        <taxon>Sar</taxon>
        <taxon>Stramenopiles</taxon>
        <taxon>Ochrophyta</taxon>
        <taxon>Bacillariophyta</taxon>
        <taxon>Coscinodiscophyceae</taxon>
        <taxon>Thalassiosirophycidae</taxon>
        <taxon>Thalassiosirales</taxon>
        <taxon>Thalassiosiraceae</taxon>
        <taxon>Thalassiosira</taxon>
    </lineage>
</organism>
<keyword evidence="3" id="KW-1185">Reference proteome</keyword>
<name>K0SMD6_THAOC</name>
<reference evidence="2 3" key="1">
    <citation type="journal article" date="2012" name="Genome Biol.">
        <title>Genome and low-iron response of an oceanic diatom adapted to chronic iron limitation.</title>
        <authorList>
            <person name="Lommer M."/>
            <person name="Specht M."/>
            <person name="Roy A.S."/>
            <person name="Kraemer L."/>
            <person name="Andreson R."/>
            <person name="Gutowska M.A."/>
            <person name="Wolf J."/>
            <person name="Bergner S.V."/>
            <person name="Schilhabel M.B."/>
            <person name="Klostermeier U.C."/>
            <person name="Beiko R.G."/>
            <person name="Rosenstiel P."/>
            <person name="Hippler M."/>
            <person name="Laroche J."/>
        </authorList>
    </citation>
    <scope>NUCLEOTIDE SEQUENCE [LARGE SCALE GENOMIC DNA]</scope>
    <source>
        <strain evidence="2 3">CCMP1005</strain>
    </source>
</reference>
<dbReference type="AlphaFoldDB" id="K0SMD6"/>
<feature type="region of interest" description="Disordered" evidence="1">
    <location>
        <begin position="73"/>
        <end position="93"/>
    </location>
</feature>
<dbReference type="Proteomes" id="UP000266841">
    <property type="component" value="Unassembled WGS sequence"/>
</dbReference>
<protein>
    <submittedName>
        <fullName evidence="2">Uncharacterized protein</fullName>
    </submittedName>
</protein>
<evidence type="ECO:0000313" key="2">
    <source>
        <dbReference type="EMBL" id="EJK66530.1"/>
    </source>
</evidence>
<evidence type="ECO:0000313" key="3">
    <source>
        <dbReference type="Proteomes" id="UP000266841"/>
    </source>
</evidence>
<comment type="caution">
    <text evidence="2">The sequence shown here is derived from an EMBL/GenBank/DDBJ whole genome shotgun (WGS) entry which is preliminary data.</text>
</comment>
<dbReference type="OMA" id="MVAIDYE"/>
<sequence length="127" mass="13919">MIAVDFRNGDSFVLDGLESTLTELGLQTNNELFGGKQASEEPSIDLVSVDEINTSVVSEEIPNVTQAIREVEGVNRQRARSPSTSGAPSATVDVRERMRQEAAEEAQNPWMNMASYLFKKAIGSDDR</sequence>
<dbReference type="eggNOG" id="ENOG502R9C4">
    <property type="taxonomic scope" value="Eukaryota"/>
</dbReference>
<accession>K0SMD6</accession>
<dbReference type="EMBL" id="AGNL01014823">
    <property type="protein sequence ID" value="EJK66530.1"/>
    <property type="molecule type" value="Genomic_DNA"/>
</dbReference>
<evidence type="ECO:0000256" key="1">
    <source>
        <dbReference type="SAM" id="MobiDB-lite"/>
    </source>
</evidence>